<evidence type="ECO:0000256" key="1">
    <source>
        <dbReference type="SAM" id="MobiDB-lite"/>
    </source>
</evidence>
<dbReference type="AlphaFoldDB" id="A0A375CGN0"/>
<comment type="caution">
    <text evidence="2">The sequence shown here is derived from an EMBL/GenBank/DDBJ whole genome shotgun (WGS) entry which is preliminary data.</text>
</comment>
<dbReference type="EMBL" id="OFSP01000039">
    <property type="protein sequence ID" value="SOY69541.1"/>
    <property type="molecule type" value="Genomic_DNA"/>
</dbReference>
<protein>
    <submittedName>
        <fullName evidence="2">Uncharacterized protein</fullName>
    </submittedName>
</protein>
<feature type="region of interest" description="Disordered" evidence="1">
    <location>
        <begin position="29"/>
        <end position="62"/>
    </location>
</feature>
<organism evidence="2">
    <name type="scientific">Cupriavidus taiwanensis</name>
    <dbReference type="NCBI Taxonomy" id="164546"/>
    <lineage>
        <taxon>Bacteria</taxon>
        <taxon>Pseudomonadati</taxon>
        <taxon>Pseudomonadota</taxon>
        <taxon>Betaproteobacteria</taxon>
        <taxon>Burkholderiales</taxon>
        <taxon>Burkholderiaceae</taxon>
        <taxon>Cupriavidus</taxon>
    </lineage>
</organism>
<reference evidence="2" key="1">
    <citation type="submission" date="2018-01" db="EMBL/GenBank/DDBJ databases">
        <authorList>
            <person name="Clerissi C."/>
        </authorList>
    </citation>
    <scope>NUCLEOTIDE SEQUENCE</scope>
    <source>
        <strain evidence="2">Cupriavidus taiwanensis STM 3521</strain>
    </source>
</reference>
<sequence length="91" mass="9812">MRLPSWLDRDRSPLRGRLPGREVRLSSGKTWRAGPCARRPPKQFNTRLGSVQIGPGAPPGLGGSGGRAGIYWGLVRPGAARAIRKCLKCPP</sequence>
<evidence type="ECO:0000313" key="2">
    <source>
        <dbReference type="EMBL" id="SOY69541.1"/>
    </source>
</evidence>
<gene>
    <name evidence="2" type="ORF">CBM2589_A90876</name>
</gene>
<proteinExistence type="predicted"/>
<name>A0A375CGN0_9BURK</name>
<dbReference type="Proteomes" id="UP000256297">
    <property type="component" value="Chromosome CBM2589_a"/>
</dbReference>
<accession>A0A375CGN0</accession>